<dbReference type="Proteomes" id="UP001597083">
    <property type="component" value="Unassembled WGS sequence"/>
</dbReference>
<sequence>MRSLREAQQRYGGLAFYNPAVHFRERMIFEPRPDFDGADDEPWIELIEHTTSIPWTILLRADGAVAYTVSGPGWTPDGVVKVFAHPDALIEDAALHEESAQRSWKRSEPLVLADAEHIRERAEGLRLLEEGSGLTQWWWEGEGYRVFLSTTVGHLFPARRSTCIVKVWADTGRGAQAAEARLLDGLV</sequence>
<organism evidence="1 2">
    <name type="scientific">Actinomadura adrarensis</name>
    <dbReference type="NCBI Taxonomy" id="1819600"/>
    <lineage>
        <taxon>Bacteria</taxon>
        <taxon>Bacillati</taxon>
        <taxon>Actinomycetota</taxon>
        <taxon>Actinomycetes</taxon>
        <taxon>Streptosporangiales</taxon>
        <taxon>Thermomonosporaceae</taxon>
        <taxon>Actinomadura</taxon>
    </lineage>
</organism>
<gene>
    <name evidence="1" type="ORF">ACFQ07_30495</name>
</gene>
<evidence type="ECO:0000313" key="2">
    <source>
        <dbReference type="Proteomes" id="UP001597083"/>
    </source>
</evidence>
<protein>
    <submittedName>
        <fullName evidence="1">Uncharacterized protein</fullName>
    </submittedName>
</protein>
<reference evidence="2" key="1">
    <citation type="journal article" date="2019" name="Int. J. Syst. Evol. Microbiol.">
        <title>The Global Catalogue of Microorganisms (GCM) 10K type strain sequencing project: providing services to taxonomists for standard genome sequencing and annotation.</title>
        <authorList>
            <consortium name="The Broad Institute Genomics Platform"/>
            <consortium name="The Broad Institute Genome Sequencing Center for Infectious Disease"/>
            <person name="Wu L."/>
            <person name="Ma J."/>
        </authorList>
    </citation>
    <scope>NUCLEOTIDE SEQUENCE [LARGE SCALE GENOMIC DNA]</scope>
    <source>
        <strain evidence="2">JCM 31696</strain>
    </source>
</reference>
<comment type="caution">
    <text evidence="1">The sequence shown here is derived from an EMBL/GenBank/DDBJ whole genome shotgun (WGS) entry which is preliminary data.</text>
</comment>
<name>A0ABW3CQC8_9ACTN</name>
<dbReference type="EMBL" id="JBHTIR010004184">
    <property type="protein sequence ID" value="MFD0856601.1"/>
    <property type="molecule type" value="Genomic_DNA"/>
</dbReference>
<keyword evidence="2" id="KW-1185">Reference proteome</keyword>
<evidence type="ECO:0000313" key="1">
    <source>
        <dbReference type="EMBL" id="MFD0856601.1"/>
    </source>
</evidence>
<accession>A0ABW3CQC8</accession>
<proteinExistence type="predicted"/>